<evidence type="ECO:0000313" key="11">
    <source>
        <dbReference type="EMBL" id="SCV03251.1"/>
    </source>
</evidence>
<evidence type="ECO:0000256" key="8">
    <source>
        <dbReference type="PROSITE-ProRule" id="PRU00703"/>
    </source>
</evidence>
<dbReference type="PANTHER" id="PTHR45711">
    <property type="entry name" value="CHLORIDE CHANNEL PROTEIN"/>
    <property type="match status" value="1"/>
</dbReference>
<evidence type="ECO:0000256" key="3">
    <source>
        <dbReference type="ARBA" id="ARBA00022692"/>
    </source>
</evidence>
<organism evidence="11 12">
    <name type="scientific">Lachancea mirantina</name>
    <dbReference type="NCBI Taxonomy" id="1230905"/>
    <lineage>
        <taxon>Eukaryota</taxon>
        <taxon>Fungi</taxon>
        <taxon>Dikarya</taxon>
        <taxon>Ascomycota</taxon>
        <taxon>Saccharomycotina</taxon>
        <taxon>Saccharomycetes</taxon>
        <taxon>Saccharomycetales</taxon>
        <taxon>Saccharomycetaceae</taxon>
        <taxon>Lachancea</taxon>
    </lineage>
</organism>
<keyword evidence="6 9" id="KW-0472">Membrane</keyword>
<dbReference type="SUPFAM" id="SSF54631">
    <property type="entry name" value="CBS-domain pair"/>
    <property type="match status" value="1"/>
</dbReference>
<dbReference type="EMBL" id="LT598468">
    <property type="protein sequence ID" value="SCV03251.1"/>
    <property type="molecule type" value="Genomic_DNA"/>
</dbReference>
<dbReference type="Gene3D" id="3.10.580.10">
    <property type="entry name" value="CBS-domain"/>
    <property type="match status" value="1"/>
</dbReference>
<feature type="transmembrane region" description="Helical" evidence="9">
    <location>
        <begin position="519"/>
        <end position="540"/>
    </location>
</feature>
<keyword evidence="3 9" id="KW-0812">Transmembrane</keyword>
<dbReference type="GO" id="GO:0005769">
    <property type="term" value="C:early endosome"/>
    <property type="evidence" value="ECO:0007669"/>
    <property type="project" value="TreeGrafter"/>
</dbReference>
<dbReference type="Pfam" id="PF00571">
    <property type="entry name" value="CBS"/>
    <property type="match status" value="1"/>
</dbReference>
<dbReference type="GO" id="GO:0006879">
    <property type="term" value="P:intracellular iron ion homeostasis"/>
    <property type="evidence" value="ECO:0007669"/>
    <property type="project" value="TreeGrafter"/>
</dbReference>
<dbReference type="Gene3D" id="1.10.3080.10">
    <property type="entry name" value="Clc chloride channel"/>
    <property type="match status" value="1"/>
</dbReference>
<dbReference type="CDD" id="cd03684">
    <property type="entry name" value="ClC_3_like"/>
    <property type="match status" value="1"/>
</dbReference>
<keyword evidence="2 9" id="KW-0813">Transport</keyword>
<feature type="transmembrane region" description="Helical" evidence="9">
    <location>
        <begin position="429"/>
        <end position="450"/>
    </location>
</feature>
<feature type="transmembrane region" description="Helical" evidence="9">
    <location>
        <begin position="366"/>
        <end position="386"/>
    </location>
</feature>
<evidence type="ECO:0000256" key="9">
    <source>
        <dbReference type="RuleBase" id="RU361221"/>
    </source>
</evidence>
<keyword evidence="8" id="KW-0129">CBS domain</keyword>
<keyword evidence="12" id="KW-1185">Reference proteome</keyword>
<feature type="domain" description="CBS" evidence="10">
    <location>
        <begin position="666"/>
        <end position="722"/>
    </location>
</feature>
<feature type="transmembrane region" description="Helical" evidence="9">
    <location>
        <begin position="250"/>
        <end position="274"/>
    </location>
</feature>
<feature type="transmembrane region" description="Helical" evidence="9">
    <location>
        <begin position="491"/>
        <end position="513"/>
    </location>
</feature>
<dbReference type="PANTHER" id="PTHR45711:SF9">
    <property type="entry name" value="ANION_PROTON EXCHANGE TRANSPORTER GEF1"/>
    <property type="match status" value="1"/>
</dbReference>
<evidence type="ECO:0000256" key="5">
    <source>
        <dbReference type="ARBA" id="ARBA00023065"/>
    </source>
</evidence>
<keyword evidence="4 9" id="KW-1133">Transmembrane helix</keyword>
<dbReference type="GO" id="GO:0000324">
    <property type="term" value="C:fungal-type vacuole"/>
    <property type="evidence" value="ECO:0007669"/>
    <property type="project" value="TreeGrafter"/>
</dbReference>
<keyword evidence="5 9" id="KW-0406">Ion transport</keyword>
<dbReference type="SUPFAM" id="SSF81340">
    <property type="entry name" value="Clc chloride channel"/>
    <property type="match status" value="1"/>
</dbReference>
<dbReference type="AlphaFoldDB" id="A0A1G4KFA7"/>
<evidence type="ECO:0000256" key="6">
    <source>
        <dbReference type="ARBA" id="ARBA00023136"/>
    </source>
</evidence>
<proteinExistence type="inferred from homology"/>
<feature type="transmembrane region" description="Helical" evidence="9">
    <location>
        <begin position="68"/>
        <end position="87"/>
    </location>
</feature>
<comment type="subcellular location">
    <subcellularLocation>
        <location evidence="1 9">Membrane</location>
        <topology evidence="1 9">Multi-pass membrane protein</topology>
    </subcellularLocation>
</comment>
<accession>A0A1G4KFA7</accession>
<dbReference type="OrthoDB" id="44789at2759"/>
<dbReference type="InterPro" id="IPR000644">
    <property type="entry name" value="CBS_dom"/>
</dbReference>
<evidence type="ECO:0000256" key="7">
    <source>
        <dbReference type="ARBA" id="ARBA00023214"/>
    </source>
</evidence>
<dbReference type="InterPro" id="IPR001807">
    <property type="entry name" value="ClC"/>
</dbReference>
<gene>
    <name evidence="11" type="ORF">LAMI_0H06656G</name>
</gene>
<dbReference type="Proteomes" id="UP000191024">
    <property type="component" value="Chromosome H"/>
</dbReference>
<dbReference type="GO" id="GO:0005886">
    <property type="term" value="C:plasma membrane"/>
    <property type="evidence" value="ECO:0007669"/>
    <property type="project" value="TreeGrafter"/>
</dbReference>
<dbReference type="PROSITE" id="PS51371">
    <property type="entry name" value="CBS"/>
    <property type="match status" value="1"/>
</dbReference>
<dbReference type="GO" id="GO:0005794">
    <property type="term" value="C:Golgi apparatus"/>
    <property type="evidence" value="ECO:0007669"/>
    <property type="project" value="TreeGrafter"/>
</dbReference>
<feature type="transmembrane region" description="Helical" evidence="9">
    <location>
        <begin position="199"/>
        <end position="216"/>
    </location>
</feature>
<evidence type="ECO:0000256" key="2">
    <source>
        <dbReference type="ARBA" id="ARBA00022448"/>
    </source>
</evidence>
<protein>
    <recommendedName>
        <fullName evidence="9">Chloride channel protein</fullName>
    </recommendedName>
</protein>
<dbReference type="Pfam" id="PF00654">
    <property type="entry name" value="Voltage_CLC"/>
    <property type="match status" value="1"/>
</dbReference>
<dbReference type="InterPro" id="IPR046342">
    <property type="entry name" value="CBS_dom_sf"/>
</dbReference>
<dbReference type="InterPro" id="IPR014743">
    <property type="entry name" value="Cl-channel_core"/>
</dbReference>
<feature type="transmembrane region" description="Helical" evidence="9">
    <location>
        <begin position="286"/>
        <end position="305"/>
    </location>
</feature>
<feature type="transmembrane region" description="Helical" evidence="9">
    <location>
        <begin position="456"/>
        <end position="479"/>
    </location>
</feature>
<dbReference type="PRINTS" id="PR00762">
    <property type="entry name" value="CLCHANNEL"/>
</dbReference>
<feature type="transmembrane region" description="Helical" evidence="9">
    <location>
        <begin position="144"/>
        <end position="165"/>
    </location>
</feature>
<comment type="similarity">
    <text evidence="9">Belongs to the chloride channel (TC 2.A.49) family.</text>
</comment>
<dbReference type="GO" id="GO:0005247">
    <property type="term" value="F:voltage-gated chloride channel activity"/>
    <property type="evidence" value="ECO:0007669"/>
    <property type="project" value="TreeGrafter"/>
</dbReference>
<evidence type="ECO:0000256" key="1">
    <source>
        <dbReference type="ARBA" id="ARBA00004141"/>
    </source>
</evidence>
<evidence type="ECO:0000313" key="12">
    <source>
        <dbReference type="Proteomes" id="UP000191024"/>
    </source>
</evidence>
<keyword evidence="7 9" id="KW-0868">Chloride</keyword>
<evidence type="ECO:0000259" key="10">
    <source>
        <dbReference type="PROSITE" id="PS51371"/>
    </source>
</evidence>
<dbReference type="GO" id="GO:0006878">
    <property type="term" value="P:intracellular copper ion homeostasis"/>
    <property type="evidence" value="ECO:0007669"/>
    <property type="project" value="TreeGrafter"/>
</dbReference>
<reference evidence="12" key="1">
    <citation type="submission" date="2016-03" db="EMBL/GenBank/DDBJ databases">
        <authorList>
            <person name="Devillers H."/>
        </authorList>
    </citation>
    <scope>NUCLEOTIDE SEQUENCE [LARGE SCALE GENOMIC DNA]</scope>
</reference>
<sequence>MLRFPVKNGSEDSISAKKIPEIRAFDDFVTVDWVEEDEVQIDSDRQQILFRSNYVRYTQKIWAHVREIATLALVAIVLGLVAGTLQIGTETLVNWKSGHCARNWFLNRSFCCAAVKDDTKGRLVVRDELECVEQGIWVAWQNPFGAFLLFMTLSLVFGLLSAILVRYVAPMAGGSGISEIKVWVSGFKYKDEFLGLKTLIIKSIALPLAISSGLSVGKEGPSVHYATCIGFVVTNLLSSRSMHFSEQTEYLIAASAGGVSVAFGSPIGGVLFALEEMCTNRAFNLSIMWKSYFIALAAVTTLQYMDPFRNGKIVLFEVTYDNQWLFSEIPVFVLLGVFGGLYGHFISNWNIHFVSFRRKYLSNSKIREVLILIIMTALVSYFNEFLKLDMTESMGVLFHECSVNGGESAWSHEICQLDADTHVAVFLKIFLSLCAATIIRSILIVFSYGACVPAGIFVPSMAVGATFGRAVSLFVERFITGANVITPGTYAFLGAAATLSGITNLTLTVVVIMVELTGAFSYVIPLMIVAAVTTVILSSLGSKAGIADKMILFNGFPLLEKPKHDMTWLREYTAADVMTTSVVTMNEIISTSALKALLETYPNFSGFPVVADGTRQKLRGYASRSRLMITLITNENDGPSVDILRDTKTLGTQDDESRLTEFRKTVNELPLTVKPATPFSQLFRVFEKLGSNVVLVEEEGSFLGLISTKDLMKFQRLKEREMNGQLFNFNEERDEKLWSFIRLIF</sequence>
<feature type="transmembrane region" description="Helical" evidence="9">
    <location>
        <begin position="325"/>
        <end position="346"/>
    </location>
</feature>
<evidence type="ECO:0000256" key="4">
    <source>
        <dbReference type="ARBA" id="ARBA00022989"/>
    </source>
</evidence>
<dbReference type="GO" id="GO:0005783">
    <property type="term" value="C:endoplasmic reticulum"/>
    <property type="evidence" value="ECO:0007669"/>
    <property type="project" value="TreeGrafter"/>
</dbReference>
<name>A0A1G4KFA7_9SACH</name>